<gene>
    <name evidence="1" type="ORF">FNW02_37600</name>
</gene>
<dbReference type="EMBL" id="VJXY01000144">
    <property type="protein sequence ID" value="MBD6621257.1"/>
    <property type="molecule type" value="Genomic_DNA"/>
</dbReference>
<reference evidence="1" key="1">
    <citation type="submission" date="2019-07" db="EMBL/GenBank/DDBJ databases">
        <title>Toxilogical consequences of a new and cryptic species of cyanobacteria (Komarekiella delphini-convector) recovered from the epidermis of a bottlenose dolphin and 1500 ft. in the air.</title>
        <authorList>
            <person name="Brown A.O."/>
            <person name="Dvorak P."/>
            <person name="Villanueva C.D."/>
            <person name="Foss A.J."/>
            <person name="Garvey A.D."/>
            <person name="Gibson Q.A."/>
            <person name="Johansen J.R."/>
            <person name="Casamatta D.A."/>
        </authorList>
    </citation>
    <scope>NUCLEOTIDE SEQUENCE</scope>
    <source>
        <strain evidence="1">SJRDD-AB1</strain>
    </source>
</reference>
<protein>
    <recommendedName>
        <fullName evidence="3">Tetratricopeptide repeat protein</fullName>
    </recommendedName>
</protein>
<dbReference type="AlphaFoldDB" id="A0AA40VVY2"/>
<evidence type="ECO:0000313" key="2">
    <source>
        <dbReference type="Proteomes" id="UP001165986"/>
    </source>
</evidence>
<keyword evidence="2" id="KW-1185">Reference proteome</keyword>
<sequence length="120" mass="13584">MSGVLLPQSDAKQILDAVKQIKSLKLPPDEAAFLDLDAIFMSRRLLNETIETLKIRKAAGSQNPVLYRTLGDRYVEARLPEEAYREYTIAVQLAQSNGNLDELEKVQERLKLIQIITNSQ</sequence>
<evidence type="ECO:0000313" key="1">
    <source>
        <dbReference type="EMBL" id="MBD6621257.1"/>
    </source>
</evidence>
<proteinExistence type="predicted"/>
<organism evidence="1 2">
    <name type="scientific">Komarekiella delphini-convector SJRDD-AB1</name>
    <dbReference type="NCBI Taxonomy" id="2593771"/>
    <lineage>
        <taxon>Bacteria</taxon>
        <taxon>Bacillati</taxon>
        <taxon>Cyanobacteriota</taxon>
        <taxon>Cyanophyceae</taxon>
        <taxon>Nostocales</taxon>
        <taxon>Nostocaceae</taxon>
        <taxon>Komarekiella</taxon>
        <taxon>Komarekiella delphini-convector</taxon>
    </lineage>
</organism>
<evidence type="ECO:0008006" key="3">
    <source>
        <dbReference type="Google" id="ProtNLM"/>
    </source>
</evidence>
<name>A0AA40VVY2_9NOST</name>
<accession>A0AA40VVY2</accession>
<dbReference type="Proteomes" id="UP001165986">
    <property type="component" value="Unassembled WGS sequence"/>
</dbReference>
<comment type="caution">
    <text evidence="1">The sequence shown here is derived from an EMBL/GenBank/DDBJ whole genome shotgun (WGS) entry which is preliminary data.</text>
</comment>